<comment type="caution">
    <text evidence="2">The sequence shown here is derived from an EMBL/GenBank/DDBJ whole genome shotgun (WGS) entry which is preliminary data.</text>
</comment>
<feature type="compositionally biased region" description="Low complexity" evidence="1">
    <location>
        <begin position="364"/>
        <end position="379"/>
    </location>
</feature>
<feature type="compositionally biased region" description="Basic and acidic residues" evidence="1">
    <location>
        <begin position="326"/>
        <end position="340"/>
    </location>
</feature>
<proteinExistence type="predicted"/>
<name>A0AAV4GJ63_9GAST</name>
<feature type="compositionally biased region" description="Basic and acidic residues" evidence="1">
    <location>
        <begin position="1097"/>
        <end position="1107"/>
    </location>
</feature>
<dbReference type="EMBL" id="BMAT01008446">
    <property type="protein sequence ID" value="GFR85095.1"/>
    <property type="molecule type" value="Genomic_DNA"/>
</dbReference>
<feature type="compositionally biased region" description="Low complexity" evidence="1">
    <location>
        <begin position="399"/>
        <end position="410"/>
    </location>
</feature>
<feature type="compositionally biased region" description="Low complexity" evidence="1">
    <location>
        <begin position="1029"/>
        <end position="1039"/>
    </location>
</feature>
<feature type="region of interest" description="Disordered" evidence="1">
    <location>
        <begin position="1177"/>
        <end position="1234"/>
    </location>
</feature>
<feature type="compositionally biased region" description="Acidic residues" evidence="1">
    <location>
        <begin position="145"/>
        <end position="155"/>
    </location>
</feature>
<feature type="region of interest" description="Disordered" evidence="1">
    <location>
        <begin position="1023"/>
        <end position="1109"/>
    </location>
</feature>
<feature type="compositionally biased region" description="Low complexity" evidence="1">
    <location>
        <begin position="1177"/>
        <end position="1206"/>
    </location>
</feature>
<evidence type="ECO:0000256" key="1">
    <source>
        <dbReference type="SAM" id="MobiDB-lite"/>
    </source>
</evidence>
<evidence type="ECO:0000313" key="2">
    <source>
        <dbReference type="EMBL" id="GFR85095.1"/>
    </source>
</evidence>
<feature type="region of interest" description="Disordered" evidence="1">
    <location>
        <begin position="488"/>
        <end position="523"/>
    </location>
</feature>
<sequence length="1263" mass="138243">MFRSLGQQVLFWSMWPQLYSSIIRWRWRWRQKKTLPLPVPKFSHNPPGHTCGLPCCNHDFQEQQLLANSASNQRGCVTVPVISPAELSESNFFMRRRRGVDATTARPLSGGFFTQEKRKKKFLRRNSDGDNVYDSSDDGWVTASADEDLDDDDDKQEEVDDNATLLRNVSKQDGGDLAKPRTLRFTRDTSIMAPEPCPEMAGVPRAETWQETPTLLRHRPGGRLEPWEAVRQRRIALPDTPHTAHSVMFLNHQPGETSDFTDTLHRHAKGEEKPLEAPKAPEGEDKKVDRFPMQFGQWDGVEGYSSGTLPSARNIVDGCRRREEEEIVKGDETKESEGKMRRQMLYKTRGKGARPNRDVIKTPQDQQSEATSSSTSSDSKPNSGGIELGVESVESARMKSLTSSLESLKSQTNTGVRRRSGNCQLPPVPPQDAYSGSRSSIGSPPTSPPADDRSGTVDPAPLIEEDVESLAETSSLYDDHVYDVPSEVRARAESSAHQSETDDVSFNGGIPKLDKPDFPDAPQLERKDSLEEVLPKSPSDTSLFDTNSLAYNFYPSKSGYGTSKTSKHNNVYGASNTDSYIYNGSLLSVVSSDSDTGSALYYHRDKPPSDLGKCLHDDPAAILRNKLKAGDGSIYGRPIIFMMGGKPVVFSESSPNQTDNESVMKDSASMTFREGHDLQLSGDFQPQPLSMPVGDCVPLTVDVGEPDTLYRAAYCDCEECEGYGCSLCPDGSRSGPVTLDPSTKLKLWDLRLICLNREENQYSTYPPRRPTLDDRGVGPVDAADSLYNISSLAAAGGGGGSKRASRVLRHRSDVSTDQYVTRKINRLLRAPVLTRAELPPMPSEVNSPVGVADSCPAADRASPDFPTAGLRSLYRSFLEGVDLASPSPREDAASASADIGFAEIPSVPACLNPYKSFMASDAKTEAPTWPALFANKDDNIELNSWRNFFTDKISQASHAWPGLGTDEDAIISGCPKPLPVNWPFGAESNAVKAGIESGDETDDSVYIYKPLGFSGMYEWGRGRGRPGGEDSSSSNVSGDDASRRRNHHYCKRRRNHHGDPQRHRSQRHLSPAADKSHVDSLLVRKKASEAAQKGHAANKDGGGEKQRYHNHIRNSPNVAHAVSDGDEDSPAYDSSSIYNASIRSGSSSMYYGGASNLSTSTSHSNFHNITSTNSNIHNITSTNSNTADGNSGSSSSDSNPKSSLTPRDSSRSLVPGLVPGSGKSRQPGTDRRGSQVIWGDASIVDWRRQAAKFRENNFITLIL</sequence>
<feature type="region of interest" description="Disordered" evidence="1">
    <location>
        <begin position="124"/>
        <end position="155"/>
    </location>
</feature>
<accession>A0AAV4GJ63</accession>
<organism evidence="2 3">
    <name type="scientific">Elysia marginata</name>
    <dbReference type="NCBI Taxonomy" id="1093978"/>
    <lineage>
        <taxon>Eukaryota</taxon>
        <taxon>Metazoa</taxon>
        <taxon>Spiralia</taxon>
        <taxon>Lophotrochozoa</taxon>
        <taxon>Mollusca</taxon>
        <taxon>Gastropoda</taxon>
        <taxon>Heterobranchia</taxon>
        <taxon>Euthyneura</taxon>
        <taxon>Panpulmonata</taxon>
        <taxon>Sacoglossa</taxon>
        <taxon>Placobranchoidea</taxon>
        <taxon>Plakobranchidae</taxon>
        <taxon>Elysia</taxon>
    </lineage>
</organism>
<protein>
    <submittedName>
        <fullName evidence="2">Uncharacterized protein</fullName>
    </submittedName>
</protein>
<gene>
    <name evidence="2" type="ORF">ElyMa_004164400</name>
</gene>
<feature type="compositionally biased region" description="Basic residues" evidence="1">
    <location>
        <begin position="1044"/>
        <end position="1056"/>
    </location>
</feature>
<feature type="compositionally biased region" description="Basic and acidic residues" evidence="1">
    <location>
        <begin position="512"/>
        <end position="523"/>
    </location>
</feature>
<evidence type="ECO:0000313" key="3">
    <source>
        <dbReference type="Proteomes" id="UP000762676"/>
    </source>
</evidence>
<feature type="compositionally biased region" description="Polar residues" evidence="1">
    <location>
        <begin position="434"/>
        <end position="444"/>
    </location>
</feature>
<feature type="region of interest" description="Disordered" evidence="1">
    <location>
        <begin position="268"/>
        <end position="290"/>
    </location>
</feature>
<reference evidence="2 3" key="1">
    <citation type="journal article" date="2021" name="Elife">
        <title>Chloroplast acquisition without the gene transfer in kleptoplastic sea slugs, Plakobranchus ocellatus.</title>
        <authorList>
            <person name="Maeda T."/>
            <person name="Takahashi S."/>
            <person name="Yoshida T."/>
            <person name="Shimamura S."/>
            <person name="Takaki Y."/>
            <person name="Nagai Y."/>
            <person name="Toyoda A."/>
            <person name="Suzuki Y."/>
            <person name="Arimoto A."/>
            <person name="Ishii H."/>
            <person name="Satoh N."/>
            <person name="Nishiyama T."/>
            <person name="Hasebe M."/>
            <person name="Maruyama T."/>
            <person name="Minagawa J."/>
            <person name="Obokata J."/>
            <person name="Shigenobu S."/>
        </authorList>
    </citation>
    <scope>NUCLEOTIDE SEQUENCE [LARGE SCALE GENOMIC DNA]</scope>
</reference>
<feature type="region of interest" description="Disordered" evidence="1">
    <location>
        <begin position="326"/>
        <end position="459"/>
    </location>
</feature>
<feature type="compositionally biased region" description="Basic residues" evidence="1">
    <location>
        <begin position="341"/>
        <end position="354"/>
    </location>
</feature>
<dbReference type="Proteomes" id="UP000762676">
    <property type="component" value="Unassembled WGS sequence"/>
</dbReference>
<dbReference type="AlphaFoldDB" id="A0AAV4GJ63"/>
<keyword evidence="3" id="KW-1185">Reference proteome</keyword>